<dbReference type="EMBL" id="JAHQIW010005982">
    <property type="protein sequence ID" value="KAJ1367663.1"/>
    <property type="molecule type" value="Genomic_DNA"/>
</dbReference>
<proteinExistence type="predicted"/>
<name>A0AAD5R1E8_PARTN</name>
<protein>
    <submittedName>
        <fullName evidence="2">Uncharacterized protein</fullName>
    </submittedName>
</protein>
<evidence type="ECO:0000313" key="2">
    <source>
        <dbReference type="EMBL" id="KAJ1367676.1"/>
    </source>
</evidence>
<keyword evidence="3" id="KW-1185">Reference proteome</keyword>
<evidence type="ECO:0000313" key="3">
    <source>
        <dbReference type="Proteomes" id="UP001196413"/>
    </source>
</evidence>
<comment type="caution">
    <text evidence="2">The sequence shown here is derived from an EMBL/GenBank/DDBJ whole genome shotgun (WGS) entry which is preliminary data.</text>
</comment>
<evidence type="ECO:0000313" key="1">
    <source>
        <dbReference type="EMBL" id="KAJ1367663.1"/>
    </source>
</evidence>
<reference evidence="2" key="1">
    <citation type="submission" date="2021-06" db="EMBL/GenBank/DDBJ databases">
        <title>Parelaphostrongylus tenuis whole genome reference sequence.</title>
        <authorList>
            <person name="Garwood T.J."/>
            <person name="Larsen P.A."/>
            <person name="Fountain-Jones N.M."/>
            <person name="Garbe J.R."/>
            <person name="Macchietto M.G."/>
            <person name="Kania S.A."/>
            <person name="Gerhold R.W."/>
            <person name="Richards J.E."/>
            <person name="Wolf T.M."/>
        </authorList>
    </citation>
    <scope>NUCLEOTIDE SEQUENCE</scope>
    <source>
        <strain evidence="2">MNPRO001-30</strain>
        <tissue evidence="2">Meninges</tissue>
    </source>
</reference>
<dbReference type="EMBL" id="JAHQIW010005982">
    <property type="protein sequence ID" value="KAJ1367676.1"/>
    <property type="molecule type" value="Genomic_DNA"/>
</dbReference>
<accession>A0AAD5R1E8</accession>
<dbReference type="Proteomes" id="UP001196413">
    <property type="component" value="Unassembled WGS sequence"/>
</dbReference>
<dbReference type="AlphaFoldDB" id="A0AAD5R1E8"/>
<organism evidence="2 3">
    <name type="scientific">Parelaphostrongylus tenuis</name>
    <name type="common">Meningeal worm</name>
    <dbReference type="NCBI Taxonomy" id="148309"/>
    <lineage>
        <taxon>Eukaryota</taxon>
        <taxon>Metazoa</taxon>
        <taxon>Ecdysozoa</taxon>
        <taxon>Nematoda</taxon>
        <taxon>Chromadorea</taxon>
        <taxon>Rhabditida</taxon>
        <taxon>Rhabditina</taxon>
        <taxon>Rhabditomorpha</taxon>
        <taxon>Strongyloidea</taxon>
        <taxon>Metastrongylidae</taxon>
        <taxon>Parelaphostrongylus</taxon>
    </lineage>
</organism>
<gene>
    <name evidence="1" type="ORF">KIN20_028619</name>
    <name evidence="2" type="ORF">KIN20_028633</name>
</gene>
<sequence>MGEIDCNVLFSRAVVIRPEAIGSVMQQGTGAFAVGGPTPFVAQPSPRQEAFLAINKFQSELKNIGSMLKACTVMYVNALFSMNATHMDCQARTVKKLDCRRDWGCEKTN</sequence>